<reference evidence="2" key="1">
    <citation type="submission" date="2016-06" db="EMBL/GenBank/DDBJ databases">
        <title>Parallel loss of symbiosis genes in relatives of nitrogen-fixing non-legume Parasponia.</title>
        <authorList>
            <person name="Van Velzen R."/>
            <person name="Holmer R."/>
            <person name="Bu F."/>
            <person name="Rutten L."/>
            <person name="Van Zeijl A."/>
            <person name="Liu W."/>
            <person name="Santuari L."/>
            <person name="Cao Q."/>
            <person name="Sharma T."/>
            <person name="Shen D."/>
            <person name="Roswanjaya Y."/>
            <person name="Wardhani T."/>
            <person name="Kalhor M.S."/>
            <person name="Jansen J."/>
            <person name="Van den Hoogen J."/>
            <person name="Gungor B."/>
            <person name="Hartog M."/>
            <person name="Hontelez J."/>
            <person name="Verver J."/>
            <person name="Yang W.-C."/>
            <person name="Schijlen E."/>
            <person name="Repin R."/>
            <person name="Schilthuizen M."/>
            <person name="Schranz E."/>
            <person name="Heidstra R."/>
            <person name="Miyata K."/>
            <person name="Fedorova E."/>
            <person name="Kohlen W."/>
            <person name="Bisseling T."/>
            <person name="Smit S."/>
            <person name="Geurts R."/>
        </authorList>
    </citation>
    <scope>NUCLEOTIDE SEQUENCE [LARGE SCALE GENOMIC DNA]</scope>
    <source>
        <strain evidence="2">cv. WU1-14</strain>
    </source>
</reference>
<evidence type="ECO:0000313" key="2">
    <source>
        <dbReference type="Proteomes" id="UP000237105"/>
    </source>
</evidence>
<gene>
    <name evidence="1" type="ORF">PanWU01x14_097450</name>
</gene>
<name>A0A2P5D4K9_PARAD</name>
<accession>A0A2P5D4K9</accession>
<protein>
    <submittedName>
        <fullName evidence="1">Uncharacterized protein</fullName>
    </submittedName>
</protein>
<dbReference type="OrthoDB" id="10415820at2759"/>
<dbReference type="Proteomes" id="UP000237105">
    <property type="component" value="Unassembled WGS sequence"/>
</dbReference>
<sequence length="115" mass="13003">MGHVVPDTVTMVSVVPVCTSDGSLDMCKFEALCYDGVSEGNEMVDPRLVSEHRKSQSRMMKFERKLCTEYYVCMVTCYCQASLVGEASYYEQQHDHLIESTSLVSIIVVARDTRF</sequence>
<keyword evidence="2" id="KW-1185">Reference proteome</keyword>
<comment type="caution">
    <text evidence="1">The sequence shown here is derived from an EMBL/GenBank/DDBJ whole genome shotgun (WGS) entry which is preliminary data.</text>
</comment>
<dbReference type="EMBL" id="JXTB01000065">
    <property type="protein sequence ID" value="PON68185.1"/>
    <property type="molecule type" value="Genomic_DNA"/>
</dbReference>
<evidence type="ECO:0000313" key="1">
    <source>
        <dbReference type="EMBL" id="PON68185.1"/>
    </source>
</evidence>
<organism evidence="1 2">
    <name type="scientific">Parasponia andersonii</name>
    <name type="common">Sponia andersonii</name>
    <dbReference type="NCBI Taxonomy" id="3476"/>
    <lineage>
        <taxon>Eukaryota</taxon>
        <taxon>Viridiplantae</taxon>
        <taxon>Streptophyta</taxon>
        <taxon>Embryophyta</taxon>
        <taxon>Tracheophyta</taxon>
        <taxon>Spermatophyta</taxon>
        <taxon>Magnoliopsida</taxon>
        <taxon>eudicotyledons</taxon>
        <taxon>Gunneridae</taxon>
        <taxon>Pentapetalae</taxon>
        <taxon>rosids</taxon>
        <taxon>fabids</taxon>
        <taxon>Rosales</taxon>
        <taxon>Cannabaceae</taxon>
        <taxon>Parasponia</taxon>
    </lineage>
</organism>
<proteinExistence type="predicted"/>
<dbReference type="AlphaFoldDB" id="A0A2P5D4K9"/>